<keyword evidence="14" id="KW-1185">Reference proteome</keyword>
<dbReference type="PANTHER" id="PTHR34573:SF1">
    <property type="entry name" value="VITAMIN K EPOXIDE REDUCTASE DOMAIN-CONTAINING PROTEIN"/>
    <property type="match status" value="1"/>
</dbReference>
<dbReference type="Proteomes" id="UP000007014">
    <property type="component" value="Chromosome 15"/>
</dbReference>
<dbReference type="CDD" id="cd12916">
    <property type="entry name" value="VKOR_1"/>
    <property type="match status" value="1"/>
</dbReference>
<keyword evidence="7 11" id="KW-0472">Membrane</keyword>
<evidence type="ECO:0000313" key="14">
    <source>
        <dbReference type="Proteomes" id="UP000007014"/>
    </source>
</evidence>
<evidence type="ECO:0000256" key="5">
    <source>
        <dbReference type="ARBA" id="ARBA00022989"/>
    </source>
</evidence>
<dbReference type="OMA" id="WCPHCHE"/>
<keyword evidence="8" id="KW-1015">Disulfide bond</keyword>
<dbReference type="GO" id="GO:0016491">
    <property type="term" value="F:oxidoreductase activity"/>
    <property type="evidence" value="ECO:0007669"/>
    <property type="project" value="UniProtKB-KW"/>
</dbReference>
<gene>
    <name evidence="13" type="ORF">CYME_CMO209C</name>
</gene>
<feature type="region of interest" description="Disordered" evidence="10">
    <location>
        <begin position="26"/>
        <end position="54"/>
    </location>
</feature>
<dbReference type="Pfam" id="PF07884">
    <property type="entry name" value="VKOR"/>
    <property type="match status" value="1"/>
</dbReference>
<dbReference type="AlphaFoldDB" id="M1VF30"/>
<dbReference type="GO" id="GO:0048038">
    <property type="term" value="F:quinone binding"/>
    <property type="evidence" value="ECO:0007669"/>
    <property type="project" value="UniProtKB-KW"/>
</dbReference>
<dbReference type="SUPFAM" id="SSF52833">
    <property type="entry name" value="Thioredoxin-like"/>
    <property type="match status" value="1"/>
</dbReference>
<keyword evidence="6" id="KW-0560">Oxidoreductase</keyword>
<name>M1VF30_CYAM1</name>
<dbReference type="STRING" id="280699.M1VF30"/>
<evidence type="ECO:0000256" key="10">
    <source>
        <dbReference type="SAM" id="MobiDB-lite"/>
    </source>
</evidence>
<proteinExistence type="inferred from homology"/>
<evidence type="ECO:0000256" key="8">
    <source>
        <dbReference type="ARBA" id="ARBA00023157"/>
    </source>
</evidence>
<dbReference type="InterPro" id="IPR044698">
    <property type="entry name" value="VKOR/LTO1"/>
</dbReference>
<keyword evidence="5 11" id="KW-1133">Transmembrane helix</keyword>
<dbReference type="EMBL" id="AP006497">
    <property type="protein sequence ID" value="BAM81562.1"/>
    <property type="molecule type" value="Genomic_DNA"/>
</dbReference>
<dbReference type="InterPro" id="IPR038354">
    <property type="entry name" value="VKOR_sf"/>
</dbReference>
<evidence type="ECO:0000256" key="4">
    <source>
        <dbReference type="ARBA" id="ARBA00022719"/>
    </source>
</evidence>
<reference evidence="13 14" key="2">
    <citation type="journal article" date="2007" name="BMC Biol.">
        <title>A 100%-complete sequence reveals unusually simple genomic features in the hot-spring red alga Cyanidioschyzon merolae.</title>
        <authorList>
            <person name="Nozaki H."/>
            <person name="Takano H."/>
            <person name="Misumi O."/>
            <person name="Terasawa K."/>
            <person name="Matsuzaki M."/>
            <person name="Maruyama S."/>
            <person name="Nishida K."/>
            <person name="Yagisawa F."/>
            <person name="Yoshida Y."/>
            <person name="Fujiwara T."/>
            <person name="Takio S."/>
            <person name="Tamura K."/>
            <person name="Chung S.J."/>
            <person name="Nakamura S."/>
            <person name="Kuroiwa H."/>
            <person name="Tanaka K."/>
            <person name="Sato N."/>
            <person name="Kuroiwa T."/>
        </authorList>
    </citation>
    <scope>NUCLEOTIDE SEQUENCE [LARGE SCALE GENOMIC DNA]</scope>
    <source>
        <strain evidence="13 14">10D</strain>
    </source>
</reference>
<dbReference type="RefSeq" id="XP_005537598.1">
    <property type="nucleotide sequence ID" value="XM_005537541.1"/>
</dbReference>
<keyword evidence="9" id="KW-0676">Redox-active center</keyword>
<dbReference type="Gramene" id="CMO209CT">
    <property type="protein sequence ID" value="CMO209CT"/>
    <property type="gene ID" value="CMO209C"/>
</dbReference>
<evidence type="ECO:0000256" key="9">
    <source>
        <dbReference type="ARBA" id="ARBA00023284"/>
    </source>
</evidence>
<comment type="subcellular location">
    <subcellularLocation>
        <location evidence="1">Membrane</location>
        <topology evidence="1">Multi-pass membrane protein</topology>
    </subcellularLocation>
</comment>
<dbReference type="GO" id="GO:0016020">
    <property type="term" value="C:membrane"/>
    <property type="evidence" value="ECO:0007669"/>
    <property type="project" value="UniProtKB-SubCell"/>
</dbReference>
<dbReference type="HOGENOM" id="CLU_047345_1_0_1"/>
<evidence type="ECO:0000256" key="6">
    <source>
        <dbReference type="ARBA" id="ARBA00023002"/>
    </source>
</evidence>
<protein>
    <recommendedName>
        <fullName evidence="12">Vitamin K epoxide reductase domain-containing protein</fullName>
    </recommendedName>
</protein>
<dbReference type="InterPro" id="IPR036249">
    <property type="entry name" value="Thioredoxin-like_sf"/>
</dbReference>
<evidence type="ECO:0000256" key="3">
    <source>
        <dbReference type="ARBA" id="ARBA00022692"/>
    </source>
</evidence>
<keyword evidence="4" id="KW-0874">Quinone</keyword>
<evidence type="ECO:0000313" key="13">
    <source>
        <dbReference type="EMBL" id="BAM81562.1"/>
    </source>
</evidence>
<evidence type="ECO:0000256" key="2">
    <source>
        <dbReference type="ARBA" id="ARBA00006214"/>
    </source>
</evidence>
<evidence type="ECO:0000256" key="1">
    <source>
        <dbReference type="ARBA" id="ARBA00004141"/>
    </source>
</evidence>
<dbReference type="Gene3D" id="1.20.1440.130">
    <property type="entry name" value="VKOR domain"/>
    <property type="match status" value="1"/>
</dbReference>
<feature type="transmembrane region" description="Helical" evidence="11">
    <location>
        <begin position="319"/>
        <end position="341"/>
    </location>
</feature>
<reference evidence="13 14" key="1">
    <citation type="journal article" date="2004" name="Nature">
        <title>Genome sequence of the ultrasmall unicellular red alga Cyanidioschyzon merolae 10D.</title>
        <authorList>
            <person name="Matsuzaki M."/>
            <person name="Misumi O."/>
            <person name="Shin-i T."/>
            <person name="Maruyama S."/>
            <person name="Takahara M."/>
            <person name="Miyagishima S."/>
            <person name="Mori T."/>
            <person name="Nishida K."/>
            <person name="Yagisawa F."/>
            <person name="Nishida K."/>
            <person name="Yoshida Y."/>
            <person name="Nishimura Y."/>
            <person name="Nakao S."/>
            <person name="Kobayashi T."/>
            <person name="Momoyama Y."/>
            <person name="Higashiyama T."/>
            <person name="Minoda A."/>
            <person name="Sano M."/>
            <person name="Nomoto H."/>
            <person name="Oishi K."/>
            <person name="Hayashi H."/>
            <person name="Ohta F."/>
            <person name="Nishizaka S."/>
            <person name="Haga S."/>
            <person name="Miura S."/>
            <person name="Morishita T."/>
            <person name="Kabeya Y."/>
            <person name="Terasawa K."/>
            <person name="Suzuki Y."/>
            <person name="Ishii Y."/>
            <person name="Asakawa S."/>
            <person name="Takano H."/>
            <person name="Ohta N."/>
            <person name="Kuroiwa H."/>
            <person name="Tanaka K."/>
            <person name="Shimizu N."/>
            <person name="Sugano S."/>
            <person name="Sato N."/>
            <person name="Nozaki H."/>
            <person name="Ogasawara N."/>
            <person name="Kohara Y."/>
            <person name="Kuroiwa T."/>
        </authorList>
    </citation>
    <scope>NUCLEOTIDE SEQUENCE [LARGE SCALE GENOMIC DNA]</scope>
    <source>
        <strain evidence="13 14">10D</strain>
    </source>
</reference>
<dbReference type="InterPro" id="IPR012932">
    <property type="entry name" value="VKOR"/>
</dbReference>
<organism evidence="13 14">
    <name type="scientific">Cyanidioschyzon merolae (strain NIES-3377 / 10D)</name>
    <name type="common">Unicellular red alga</name>
    <dbReference type="NCBI Taxonomy" id="280699"/>
    <lineage>
        <taxon>Eukaryota</taxon>
        <taxon>Rhodophyta</taxon>
        <taxon>Bangiophyceae</taxon>
        <taxon>Cyanidiales</taxon>
        <taxon>Cyanidiaceae</taxon>
        <taxon>Cyanidioschyzon</taxon>
    </lineage>
</organism>
<dbReference type="GeneID" id="16995703"/>
<sequence>MGQSSVYKEAFVTALNCGGGVANGIQGEKPSAGVRRKESLTTTTCPRTSAPTFKSGERRSRTAICLESRFKTQINDGRCDSPSWVQGTVQACGLAAHTRLCFWSYRRTQGRLTRRMARSSIQGLRDRWSISPVRLYDASLWVASAGAVETTLLTLWKVLRSEVTCAMRGCSDVLSSPYASLLGIPLTFFGALTYSLLAFFTFQARRERVSRMTSGASAQNGTAPVADAVDAIPLDAISFRLFGRQVRLQGISYQDLMFGASTFMLVFSGYLVWLLVFELQAVCPWCIFSAASSVILFTLACAIENAFYQGERYRRWSRLFWVAGCSTVLSLSSAAAAYAAAQWSMRVTATVSASELYAPPPIESHSSESAVALAKHLRSLGARMYGAYWCEHCHAQKELFGREAFSHIEYIECSKYGVNGKMNLCRKRHVPGYPTWEIRGELYPGKKSLDELKEISGYTGP</sequence>
<feature type="transmembrane region" description="Helical" evidence="11">
    <location>
        <begin position="256"/>
        <end position="276"/>
    </location>
</feature>
<evidence type="ECO:0000256" key="7">
    <source>
        <dbReference type="ARBA" id="ARBA00023136"/>
    </source>
</evidence>
<dbReference type="eggNOG" id="ENOG502QRER">
    <property type="taxonomic scope" value="Eukaryota"/>
</dbReference>
<accession>M1VF30</accession>
<dbReference type="KEGG" id="cme:CYME_CMO209C"/>
<dbReference type="SMART" id="SM00756">
    <property type="entry name" value="VKc"/>
    <property type="match status" value="1"/>
</dbReference>
<dbReference type="OrthoDB" id="343052at2759"/>
<feature type="compositionally biased region" description="Low complexity" evidence="10">
    <location>
        <begin position="41"/>
        <end position="52"/>
    </location>
</feature>
<comment type="similarity">
    <text evidence="2">Belongs to the VKOR family.</text>
</comment>
<dbReference type="PANTHER" id="PTHR34573">
    <property type="entry name" value="VKC DOMAIN-CONTAINING PROTEIN"/>
    <property type="match status" value="1"/>
</dbReference>
<feature type="transmembrane region" description="Helical" evidence="11">
    <location>
        <begin position="282"/>
        <end position="307"/>
    </location>
</feature>
<evidence type="ECO:0000259" key="12">
    <source>
        <dbReference type="SMART" id="SM00756"/>
    </source>
</evidence>
<feature type="domain" description="Vitamin K epoxide reductase" evidence="12">
    <location>
        <begin position="132"/>
        <end position="304"/>
    </location>
</feature>
<keyword evidence="3 11" id="KW-0812">Transmembrane</keyword>
<evidence type="ECO:0000256" key="11">
    <source>
        <dbReference type="SAM" id="Phobius"/>
    </source>
</evidence>
<dbReference type="Gene3D" id="3.40.30.10">
    <property type="entry name" value="Glutaredoxin"/>
    <property type="match status" value="1"/>
</dbReference>
<feature type="transmembrane region" description="Helical" evidence="11">
    <location>
        <begin position="178"/>
        <end position="202"/>
    </location>
</feature>